<reference evidence="6 7" key="1">
    <citation type="submission" date="2018-12" db="EMBL/GenBank/DDBJ databases">
        <authorList>
            <person name="Chong R.A."/>
        </authorList>
    </citation>
    <scope>NUCLEOTIDE SEQUENCE [LARGE SCALE GENOMIC DNA]</scope>
    <source>
        <strain evidence="6 7">Tca</strain>
    </source>
</reference>
<keyword evidence="1 4" id="KW-0819">tRNA processing</keyword>
<evidence type="ECO:0000259" key="5">
    <source>
        <dbReference type="PROSITE" id="PS50206"/>
    </source>
</evidence>
<feature type="domain" description="Rhodanese" evidence="5">
    <location>
        <begin position="146"/>
        <end position="240"/>
    </location>
</feature>
<gene>
    <name evidence="4" type="primary">trhO</name>
    <name evidence="6" type="ORF">D9V80_01410</name>
</gene>
<dbReference type="EC" id="1.14.-.-" evidence="4"/>
<dbReference type="InterPro" id="IPR001763">
    <property type="entry name" value="Rhodanese-like_dom"/>
</dbReference>
<dbReference type="Pfam" id="PF17773">
    <property type="entry name" value="UPF0176_N"/>
    <property type="match status" value="1"/>
</dbReference>
<evidence type="ECO:0000256" key="1">
    <source>
        <dbReference type="ARBA" id="ARBA00022694"/>
    </source>
</evidence>
<dbReference type="GO" id="GO:0016705">
    <property type="term" value="F:oxidoreductase activity, acting on paired donors, with incorporation or reduction of molecular oxygen"/>
    <property type="evidence" value="ECO:0007669"/>
    <property type="project" value="UniProtKB-UniRule"/>
</dbReference>
<dbReference type="Proteomes" id="UP000298782">
    <property type="component" value="Chromosome"/>
</dbReference>
<dbReference type="InterPro" id="IPR040503">
    <property type="entry name" value="TRHO_N"/>
</dbReference>
<organism evidence="6 7">
    <name type="scientific">Buchnera aphidicola</name>
    <name type="common">Thelaxes californica</name>
    <dbReference type="NCBI Taxonomy" id="1315998"/>
    <lineage>
        <taxon>Bacteria</taxon>
        <taxon>Pseudomonadati</taxon>
        <taxon>Pseudomonadota</taxon>
        <taxon>Gammaproteobacteria</taxon>
        <taxon>Enterobacterales</taxon>
        <taxon>Erwiniaceae</taxon>
        <taxon>Buchnera</taxon>
    </lineage>
</organism>
<dbReference type="GO" id="GO:0016740">
    <property type="term" value="F:transferase activity"/>
    <property type="evidence" value="ECO:0007669"/>
    <property type="project" value="UniProtKB-KW"/>
</dbReference>
<dbReference type="PROSITE" id="PS50206">
    <property type="entry name" value="RHODANESE_3"/>
    <property type="match status" value="1"/>
</dbReference>
<reference evidence="6 7" key="2">
    <citation type="submission" date="2019-05" db="EMBL/GenBank/DDBJ databases">
        <title>Genome evolution of the obligate endosymbiont Buchnera aphidicola.</title>
        <authorList>
            <person name="Moran N.A."/>
        </authorList>
    </citation>
    <scope>NUCLEOTIDE SEQUENCE [LARGE SCALE GENOMIC DNA]</scope>
    <source>
        <strain evidence="6 7">Tca</strain>
    </source>
</reference>
<sequence length="311" mass="36551">MIILHNTIPKKILKKKILNQYNNYIIVSFYKYFFIKDVGITRDILYLFFSTINVLGRVYISSEGINAQVSVPNKNYFIMKNFIRNLHDNLKNLNFNEALENKPNAFFLLIVKVKKKIVQDNLQHNFFDSTKLKNYLNAIQVNCMINDPDTIFVDVRNDYEFQIGHFNNALHISSNTFSETMKNIVSQLKRFQEKNIVLYCTGGIRCEKAASWLLFNKFKKIYQVKNGIIGYVHDARKKNIEVHFKGANFVFDARMIEHVSYDTLGQCRHCKKKCDNYINCKNSICNNLFIQCMNCNIQYKNYCSKKCVSSF</sequence>
<dbReference type="PANTHER" id="PTHR43846">
    <property type="entry name" value="UPF0176 PROTEIN YCEA"/>
    <property type="match status" value="1"/>
</dbReference>
<dbReference type="Pfam" id="PF12368">
    <property type="entry name" value="Rhodanese_C"/>
    <property type="match status" value="1"/>
</dbReference>
<dbReference type="InterPro" id="IPR020936">
    <property type="entry name" value="TrhO"/>
</dbReference>
<dbReference type="Gene3D" id="3.40.250.10">
    <property type="entry name" value="Rhodanese-like domain"/>
    <property type="match status" value="1"/>
</dbReference>
<comment type="catalytic activity">
    <reaction evidence="4">
        <text>uridine(34) in tRNA + AH2 + O2 = 5-hydroxyuridine(34) in tRNA + A + H2O</text>
        <dbReference type="Rhea" id="RHEA:64224"/>
        <dbReference type="Rhea" id="RHEA-COMP:11727"/>
        <dbReference type="Rhea" id="RHEA-COMP:13381"/>
        <dbReference type="ChEBI" id="CHEBI:13193"/>
        <dbReference type="ChEBI" id="CHEBI:15377"/>
        <dbReference type="ChEBI" id="CHEBI:15379"/>
        <dbReference type="ChEBI" id="CHEBI:17499"/>
        <dbReference type="ChEBI" id="CHEBI:65315"/>
        <dbReference type="ChEBI" id="CHEBI:136877"/>
    </reaction>
</comment>
<dbReference type="EMBL" id="CP034852">
    <property type="protein sequence ID" value="QCI26813.1"/>
    <property type="molecule type" value="Genomic_DNA"/>
</dbReference>
<protein>
    <recommendedName>
        <fullName evidence="4">tRNA uridine(34) hydroxylase</fullName>
        <ecNumber evidence="4">1.14.-.-</ecNumber>
    </recommendedName>
    <alternativeName>
        <fullName evidence="4">tRNA hydroxylation protein O</fullName>
    </alternativeName>
</protein>
<dbReference type="NCBIfam" id="NF001133">
    <property type="entry name" value="PRK00142.1-1"/>
    <property type="match status" value="1"/>
</dbReference>
<dbReference type="PANTHER" id="PTHR43846:SF1">
    <property type="entry name" value="TRNA URIDINE(34) HYDROXYLASE"/>
    <property type="match status" value="1"/>
</dbReference>
<dbReference type="GO" id="GO:0006400">
    <property type="term" value="P:tRNA modification"/>
    <property type="evidence" value="ECO:0007669"/>
    <property type="project" value="UniProtKB-UniRule"/>
</dbReference>
<keyword evidence="6" id="KW-0808">Transferase</keyword>
<dbReference type="SMART" id="SM00450">
    <property type="entry name" value="RHOD"/>
    <property type="match status" value="1"/>
</dbReference>
<comment type="similarity">
    <text evidence="4">Belongs to the TrhO family.</text>
</comment>
<dbReference type="Gene3D" id="3.30.70.100">
    <property type="match status" value="1"/>
</dbReference>
<evidence type="ECO:0000313" key="7">
    <source>
        <dbReference type="Proteomes" id="UP000298782"/>
    </source>
</evidence>
<proteinExistence type="inferred from homology"/>
<evidence type="ECO:0000256" key="4">
    <source>
        <dbReference type="HAMAP-Rule" id="MF_00469"/>
    </source>
</evidence>
<comment type="function">
    <text evidence="3">Catalyzes oxygen-dependent 5-hydroxyuridine (ho5U) modification at position 34 in tRNAs, the first step in 5-carboxymethoxyuridine (cmo5U) biosynthesis. May be part of an alternate pathway, which is able to bypass cmo5U biogenesis in a subset of tRNAs under aerobic conditions.</text>
</comment>
<evidence type="ECO:0000256" key="2">
    <source>
        <dbReference type="ARBA" id="ARBA00023002"/>
    </source>
</evidence>
<dbReference type="InterPro" id="IPR036873">
    <property type="entry name" value="Rhodanese-like_dom_sf"/>
</dbReference>
<accession>A0A4D6YFE5</accession>
<name>A0A4D6YFE5_9GAMM</name>
<dbReference type="SUPFAM" id="SSF52821">
    <property type="entry name" value="Rhodanese/Cell cycle control phosphatase"/>
    <property type="match status" value="1"/>
</dbReference>
<evidence type="ECO:0000313" key="6">
    <source>
        <dbReference type="EMBL" id="QCI26813.1"/>
    </source>
</evidence>
<dbReference type="InterPro" id="IPR022111">
    <property type="entry name" value="Rhodanese_C"/>
</dbReference>
<dbReference type="HAMAP" id="MF_00469">
    <property type="entry name" value="TrhO"/>
    <property type="match status" value="1"/>
</dbReference>
<dbReference type="OrthoDB" id="9778326at2"/>
<dbReference type="AlphaFoldDB" id="A0A4D6YFE5"/>
<evidence type="ECO:0000256" key="3">
    <source>
        <dbReference type="ARBA" id="ARBA00045625"/>
    </source>
</evidence>
<keyword evidence="7" id="KW-1185">Reference proteome</keyword>
<dbReference type="Pfam" id="PF00581">
    <property type="entry name" value="Rhodanese"/>
    <property type="match status" value="1"/>
</dbReference>
<keyword evidence="2 4" id="KW-0560">Oxidoreductase</keyword>